<reference evidence="2 3" key="1">
    <citation type="submission" date="2016-11" db="EMBL/GenBank/DDBJ databases">
        <authorList>
            <person name="Jaros S."/>
            <person name="Januszkiewicz K."/>
            <person name="Wedrychowicz H."/>
        </authorList>
    </citation>
    <scope>NUCLEOTIDE SEQUENCE [LARGE SCALE GENOMIC DNA]</scope>
    <source>
        <strain evidence="2 3">ATCC 23634</strain>
    </source>
</reference>
<gene>
    <name evidence="2" type="ORF">SAMN02983003_3067</name>
</gene>
<feature type="region of interest" description="Disordered" evidence="1">
    <location>
        <begin position="105"/>
        <end position="129"/>
    </location>
</feature>
<dbReference type="RefSeq" id="WP_072345080.1">
    <property type="nucleotide sequence ID" value="NZ_FPKU01000003.1"/>
</dbReference>
<feature type="compositionally biased region" description="Pro residues" evidence="1">
    <location>
        <begin position="111"/>
        <end position="129"/>
    </location>
</feature>
<evidence type="ECO:0000256" key="1">
    <source>
        <dbReference type="SAM" id="MobiDB-lite"/>
    </source>
</evidence>
<organism evidence="2 3">
    <name type="scientific">Devosia enhydra</name>
    <dbReference type="NCBI Taxonomy" id="665118"/>
    <lineage>
        <taxon>Bacteria</taxon>
        <taxon>Pseudomonadati</taxon>
        <taxon>Pseudomonadota</taxon>
        <taxon>Alphaproteobacteria</taxon>
        <taxon>Hyphomicrobiales</taxon>
        <taxon>Devosiaceae</taxon>
        <taxon>Devosia</taxon>
    </lineage>
</organism>
<sequence>MFILRSAFWLSLAYLVMVPHGGVAEIEARAGAAAGDAIEAGTRIVVEAAIDRACGGSACALPDLVTNAITANALAMTGTQARPALPPPPASALAVLPDPPQAVPVLAAASDPPPDPFAPFPQPRPRWRS</sequence>
<accession>A0A1K2I0U8</accession>
<evidence type="ECO:0000313" key="2">
    <source>
        <dbReference type="EMBL" id="SFZ85895.1"/>
    </source>
</evidence>
<proteinExistence type="predicted"/>
<evidence type="ECO:0000313" key="3">
    <source>
        <dbReference type="Proteomes" id="UP000183447"/>
    </source>
</evidence>
<dbReference type="AlphaFoldDB" id="A0A1K2I0U8"/>
<keyword evidence="3" id="KW-1185">Reference proteome</keyword>
<dbReference type="Proteomes" id="UP000183447">
    <property type="component" value="Unassembled WGS sequence"/>
</dbReference>
<protein>
    <submittedName>
        <fullName evidence="2">Uncharacterized protein</fullName>
    </submittedName>
</protein>
<dbReference type="EMBL" id="FPKU01000003">
    <property type="protein sequence ID" value="SFZ85895.1"/>
    <property type="molecule type" value="Genomic_DNA"/>
</dbReference>
<name>A0A1K2I0U8_9HYPH</name>